<organism evidence="2">
    <name type="scientific">human gut metagenome</name>
    <dbReference type="NCBI Taxonomy" id="408170"/>
    <lineage>
        <taxon>unclassified sequences</taxon>
        <taxon>metagenomes</taxon>
        <taxon>organismal metagenomes</taxon>
    </lineage>
</organism>
<protein>
    <submittedName>
        <fullName evidence="2">Uncharacterized protein</fullName>
    </submittedName>
</protein>
<name>K1SGH3_9ZZZZ</name>
<dbReference type="EMBL" id="AJWZ01007519">
    <property type="protein sequence ID" value="EKC56683.1"/>
    <property type="molecule type" value="Genomic_DNA"/>
</dbReference>
<sequence>MDYSYAVDPYYSYGTGPTILPVFTIAYWIVLIISLVASWKLISKAGESGWKCLIPIYNGYIMFKIVYGNGWKFLLLKT</sequence>
<evidence type="ECO:0000256" key="1">
    <source>
        <dbReference type="SAM" id="Phobius"/>
    </source>
</evidence>
<dbReference type="AlphaFoldDB" id="K1SGH3"/>
<reference evidence="2" key="1">
    <citation type="journal article" date="2013" name="Environ. Microbiol.">
        <title>Microbiota from the distal guts of lean and obese adolescents exhibit partial functional redundancy besides clear differences in community structure.</title>
        <authorList>
            <person name="Ferrer M."/>
            <person name="Ruiz A."/>
            <person name="Lanza F."/>
            <person name="Haange S.B."/>
            <person name="Oberbach A."/>
            <person name="Till H."/>
            <person name="Bargiela R."/>
            <person name="Campoy C."/>
            <person name="Segura M.T."/>
            <person name="Richter M."/>
            <person name="von Bergen M."/>
            <person name="Seifert J."/>
            <person name="Suarez A."/>
        </authorList>
    </citation>
    <scope>NUCLEOTIDE SEQUENCE</scope>
</reference>
<gene>
    <name evidence="2" type="ORF">OBE_10938</name>
</gene>
<keyword evidence="1" id="KW-1133">Transmembrane helix</keyword>
<proteinExistence type="predicted"/>
<comment type="caution">
    <text evidence="2">The sequence shown here is derived from an EMBL/GenBank/DDBJ whole genome shotgun (WGS) entry which is preliminary data.</text>
</comment>
<accession>K1SGH3</accession>
<keyword evidence="1" id="KW-0472">Membrane</keyword>
<feature type="transmembrane region" description="Helical" evidence="1">
    <location>
        <begin position="20"/>
        <end position="42"/>
    </location>
</feature>
<keyword evidence="1" id="KW-0812">Transmembrane</keyword>
<evidence type="ECO:0000313" key="2">
    <source>
        <dbReference type="EMBL" id="EKC56683.1"/>
    </source>
</evidence>